<name>A0A1I7UPQ4_9PELO</name>
<organism evidence="2 3">
    <name type="scientific">Caenorhabditis tropicalis</name>
    <dbReference type="NCBI Taxonomy" id="1561998"/>
    <lineage>
        <taxon>Eukaryota</taxon>
        <taxon>Metazoa</taxon>
        <taxon>Ecdysozoa</taxon>
        <taxon>Nematoda</taxon>
        <taxon>Chromadorea</taxon>
        <taxon>Rhabditida</taxon>
        <taxon>Rhabditina</taxon>
        <taxon>Rhabditomorpha</taxon>
        <taxon>Rhabditoidea</taxon>
        <taxon>Rhabditidae</taxon>
        <taxon>Peloderinae</taxon>
        <taxon>Caenorhabditis</taxon>
    </lineage>
</organism>
<feature type="region of interest" description="Disordered" evidence="1">
    <location>
        <begin position="38"/>
        <end position="68"/>
    </location>
</feature>
<sequence length="85" mass="9703">MTTLLKLPKMQKLPRLKKLLKLEIEEKQVAFDQQFFDDMPHYKGNQEPNSEARITEDGDDLFPNGPSTSGTFKKHIFALGKPADV</sequence>
<evidence type="ECO:0000256" key="1">
    <source>
        <dbReference type="SAM" id="MobiDB-lite"/>
    </source>
</evidence>
<protein>
    <submittedName>
        <fullName evidence="3">AGC-kinase C-terminal domain-containing protein</fullName>
    </submittedName>
</protein>
<dbReference type="Proteomes" id="UP000095282">
    <property type="component" value="Unplaced"/>
</dbReference>
<proteinExistence type="predicted"/>
<dbReference type="AlphaFoldDB" id="A0A1I7UPQ4"/>
<evidence type="ECO:0000313" key="2">
    <source>
        <dbReference type="Proteomes" id="UP000095282"/>
    </source>
</evidence>
<dbReference type="WBParaSite" id="Csp11.Scaffold630.g18109.t1">
    <property type="protein sequence ID" value="Csp11.Scaffold630.g18109.t1"/>
    <property type="gene ID" value="Csp11.Scaffold630.g18109"/>
</dbReference>
<accession>A0A1I7UPQ4</accession>
<keyword evidence="2" id="KW-1185">Reference proteome</keyword>
<reference evidence="3" key="1">
    <citation type="submission" date="2016-11" db="UniProtKB">
        <authorList>
            <consortium name="WormBaseParasite"/>
        </authorList>
    </citation>
    <scope>IDENTIFICATION</scope>
</reference>
<evidence type="ECO:0000313" key="3">
    <source>
        <dbReference type="WBParaSite" id="Csp11.Scaffold630.g18109.t1"/>
    </source>
</evidence>